<keyword evidence="5" id="KW-0479">Metal-binding</keyword>
<dbReference type="InterPro" id="IPR027417">
    <property type="entry name" value="P-loop_NTPase"/>
</dbReference>
<dbReference type="InterPro" id="IPR045085">
    <property type="entry name" value="HLD_clamp_pol_III_gamma_tau"/>
</dbReference>
<dbReference type="AlphaFoldDB" id="U4KQE3"/>
<evidence type="ECO:0000256" key="6">
    <source>
        <dbReference type="ARBA" id="ARBA00022741"/>
    </source>
</evidence>
<evidence type="ECO:0000313" key="14">
    <source>
        <dbReference type="Proteomes" id="UP000032737"/>
    </source>
</evidence>
<reference evidence="13 14" key="1">
    <citation type="journal article" date="2013" name="J. Mol. Microbiol. Biotechnol.">
        <title>Analysis of the Complete Genomes of Acholeplasma brassicae , A. palmae and A. laidlawii and Their Comparison to the Obligate Parasites from ' Candidatus Phytoplasma'.</title>
        <authorList>
            <person name="Kube M."/>
            <person name="Siewert C."/>
            <person name="Migdoll A.M."/>
            <person name="Duduk B."/>
            <person name="Holz S."/>
            <person name="Rabus R."/>
            <person name="Seemuller E."/>
            <person name="Mitrovic J."/>
            <person name="Muller I."/>
            <person name="Buttner C."/>
            <person name="Reinhardt R."/>
        </authorList>
    </citation>
    <scope>NUCLEOTIDE SEQUENCE [LARGE SCALE GENOMIC DNA]</scope>
    <source>
        <strain evidence="14">0502</strain>
    </source>
</reference>
<dbReference type="GO" id="GO:0003677">
    <property type="term" value="F:DNA binding"/>
    <property type="evidence" value="ECO:0007669"/>
    <property type="project" value="InterPro"/>
</dbReference>
<dbReference type="InterPro" id="IPR008921">
    <property type="entry name" value="DNA_pol3_clamp-load_cplx_C"/>
</dbReference>
<dbReference type="GO" id="GO:0006261">
    <property type="term" value="P:DNA-templated DNA replication"/>
    <property type="evidence" value="ECO:0007669"/>
    <property type="project" value="TreeGrafter"/>
</dbReference>
<dbReference type="InterPro" id="IPR050238">
    <property type="entry name" value="DNA_Rep/Repair_Clamp_Loader"/>
</dbReference>
<dbReference type="NCBIfam" id="TIGR02397">
    <property type="entry name" value="dnaX_nterm"/>
    <property type="match status" value="1"/>
</dbReference>
<dbReference type="InterPro" id="IPR003593">
    <property type="entry name" value="AAA+_ATPase"/>
</dbReference>
<dbReference type="SUPFAM" id="SSF48019">
    <property type="entry name" value="post-AAA+ oligomerization domain-like"/>
    <property type="match status" value="1"/>
</dbReference>
<evidence type="ECO:0000256" key="1">
    <source>
        <dbReference type="ARBA" id="ARBA00006360"/>
    </source>
</evidence>
<dbReference type="KEGG" id="abra:BN85316500"/>
<dbReference type="STRING" id="61635.BN85316500"/>
<dbReference type="Pfam" id="PF12169">
    <property type="entry name" value="DNA_pol3_gamma3"/>
    <property type="match status" value="1"/>
</dbReference>
<comment type="subunit">
    <text evidence="11">DNA polymerase III contains a core (composed of alpha, epsilon and theta chains) that associates with a tau subunit. This core dimerizes to form the POLIII' complex. PolIII' associates with the gamma complex (composed of gamma, delta, delta', psi and chi chains) and with the beta chain to form the complete DNA polymerase III complex.</text>
</comment>
<dbReference type="Gene3D" id="3.40.50.300">
    <property type="entry name" value="P-loop containing nucleotide triphosphate hydrolases"/>
    <property type="match status" value="1"/>
</dbReference>
<dbReference type="InterPro" id="IPR022754">
    <property type="entry name" value="DNA_pol_III_gamma-3"/>
</dbReference>
<dbReference type="PANTHER" id="PTHR11669">
    <property type="entry name" value="REPLICATION FACTOR C / DNA POLYMERASE III GAMMA-TAU SUBUNIT"/>
    <property type="match status" value="1"/>
</dbReference>
<dbReference type="GO" id="GO:0005524">
    <property type="term" value="F:ATP binding"/>
    <property type="evidence" value="ECO:0007669"/>
    <property type="project" value="UniProtKB-KW"/>
</dbReference>
<evidence type="ECO:0000256" key="7">
    <source>
        <dbReference type="ARBA" id="ARBA00022833"/>
    </source>
</evidence>
<evidence type="ECO:0000256" key="5">
    <source>
        <dbReference type="ARBA" id="ARBA00022723"/>
    </source>
</evidence>
<dbReference type="InterPro" id="IPR001270">
    <property type="entry name" value="ClpA/B"/>
</dbReference>
<dbReference type="InterPro" id="IPR012763">
    <property type="entry name" value="DNA_pol_III_sug/sutau_N"/>
</dbReference>
<dbReference type="Proteomes" id="UP000032737">
    <property type="component" value="Chromosome"/>
</dbReference>
<dbReference type="SMART" id="SM00382">
    <property type="entry name" value="AAA"/>
    <property type="match status" value="1"/>
</dbReference>
<dbReference type="EC" id="2.7.7.7" evidence="11"/>
<dbReference type="SUPFAM" id="SSF52540">
    <property type="entry name" value="P-loop containing nucleoside triphosphate hydrolases"/>
    <property type="match status" value="1"/>
</dbReference>
<sequence>MSYQALYRTYRPKTFSEVAGQEVIVKTLQNALIHDKIAHAYLFSGPRGTGKTSIAKILAKAVNCEQSPTKEACGKCPTCLAIQAGSISDVVEIDAASNNGVDEIRDLREKVKYLPSMGKYKVYIIDEVHMLSTGAFNALLKTLEEPPKHVIFILATTEPNKIPSTILSRCQRFDFRGISVADIERKLKEIKDQEQIQITDQAIREIAKYAEGGMRDALSLLDQAVSFSDDVVTEEDIYQVSGSVSKQNLLNLITFLFEKNTADAFSLLNDMVEDGKEISKVVSDLISLLRDILIEKNVVFDSDRPTKYLEVIAKKFSNERIYFYLDILNQTQNDIKWSSQKRAYLELAFIKMIDHKELDRVVQNETIELLSNRLKQLEFELDKLKKEGIQVISKEVKPTPSQNDAEKEVETPIKNIEKPNKRKYVSAKDVERILINGNLDKKSLLLKGWPHLNKISEPKLETTASILAQGNLVAASDTEMLLVYKDRMSCLMMLKPQTKQLVFEILNKKQPLVEDYICIDECSWQQFYQSFINQWKQGNKKPTLEEIDMDIFEEQEETWQPGSVALAIDFFGKDKVMIKE</sequence>
<keyword evidence="8 11" id="KW-0067">ATP-binding</keyword>
<dbReference type="GO" id="GO:0003887">
    <property type="term" value="F:DNA-directed DNA polymerase activity"/>
    <property type="evidence" value="ECO:0007669"/>
    <property type="project" value="UniProtKB-KW"/>
</dbReference>
<comment type="similarity">
    <text evidence="1 11">Belongs to the DnaX/STICHEL family.</text>
</comment>
<gene>
    <name evidence="11 13" type="primary">dnaX</name>
    <name evidence="13" type="ORF">BN85316500</name>
</gene>
<dbReference type="CDD" id="cd18137">
    <property type="entry name" value="HLD_clamp_pol_III_gamma_tau"/>
    <property type="match status" value="1"/>
</dbReference>
<protein>
    <recommendedName>
        <fullName evidence="11">DNA polymerase III subunit gamma/tau</fullName>
        <ecNumber evidence="11">2.7.7.7</ecNumber>
    </recommendedName>
</protein>
<evidence type="ECO:0000256" key="11">
    <source>
        <dbReference type="RuleBase" id="RU364063"/>
    </source>
</evidence>
<dbReference type="PRINTS" id="PR00300">
    <property type="entry name" value="CLPPROTEASEA"/>
</dbReference>
<proteinExistence type="inferred from homology"/>
<dbReference type="Pfam" id="PF13177">
    <property type="entry name" value="DNA_pol3_delta2"/>
    <property type="match status" value="1"/>
</dbReference>
<dbReference type="GO" id="GO:0009360">
    <property type="term" value="C:DNA polymerase III complex"/>
    <property type="evidence" value="ECO:0007669"/>
    <property type="project" value="InterPro"/>
</dbReference>
<evidence type="ECO:0000256" key="9">
    <source>
        <dbReference type="ARBA" id="ARBA00022932"/>
    </source>
</evidence>
<keyword evidence="4 11" id="KW-0235">DNA replication</keyword>
<evidence type="ECO:0000256" key="8">
    <source>
        <dbReference type="ARBA" id="ARBA00022840"/>
    </source>
</evidence>
<keyword evidence="6 11" id="KW-0547">Nucleotide-binding</keyword>
<dbReference type="Gene3D" id="1.20.272.10">
    <property type="match status" value="1"/>
</dbReference>
<name>U4KQE3_9MOLU</name>
<keyword evidence="14" id="KW-1185">Reference proteome</keyword>
<dbReference type="PANTHER" id="PTHR11669:SF0">
    <property type="entry name" value="PROTEIN STICHEL-LIKE 2"/>
    <property type="match status" value="1"/>
</dbReference>
<keyword evidence="2 11" id="KW-0808">Transferase</keyword>
<keyword evidence="9 11" id="KW-0239">DNA-directed DNA polymerase</keyword>
<dbReference type="RefSeq" id="WP_030005521.1">
    <property type="nucleotide sequence ID" value="NC_022549.1"/>
</dbReference>
<dbReference type="Pfam" id="PF22608">
    <property type="entry name" value="DNAX_ATPase_lid"/>
    <property type="match status" value="1"/>
</dbReference>
<dbReference type="Gene3D" id="1.10.8.60">
    <property type="match status" value="1"/>
</dbReference>
<dbReference type="OrthoDB" id="9810148at2"/>
<dbReference type="EMBL" id="FO681348">
    <property type="protein sequence ID" value="CCV66671.1"/>
    <property type="molecule type" value="Genomic_DNA"/>
</dbReference>
<dbReference type="CDD" id="cd00009">
    <property type="entry name" value="AAA"/>
    <property type="match status" value="1"/>
</dbReference>
<dbReference type="GO" id="GO:0046872">
    <property type="term" value="F:metal ion binding"/>
    <property type="evidence" value="ECO:0007669"/>
    <property type="project" value="UniProtKB-KW"/>
</dbReference>
<evidence type="ECO:0000259" key="12">
    <source>
        <dbReference type="SMART" id="SM00382"/>
    </source>
</evidence>
<evidence type="ECO:0000256" key="4">
    <source>
        <dbReference type="ARBA" id="ARBA00022705"/>
    </source>
</evidence>
<dbReference type="FunFam" id="3.40.50.300:FF:000014">
    <property type="entry name" value="DNA polymerase III subunit gamma/tau"/>
    <property type="match status" value="1"/>
</dbReference>
<organism evidence="13 14">
    <name type="scientific">Acholeplasma brassicae</name>
    <dbReference type="NCBI Taxonomy" id="61635"/>
    <lineage>
        <taxon>Bacteria</taxon>
        <taxon>Bacillati</taxon>
        <taxon>Mycoplasmatota</taxon>
        <taxon>Mollicutes</taxon>
        <taxon>Acholeplasmatales</taxon>
        <taxon>Acholeplasmataceae</taxon>
        <taxon>Acholeplasma</taxon>
    </lineage>
</organism>
<evidence type="ECO:0000256" key="3">
    <source>
        <dbReference type="ARBA" id="ARBA00022695"/>
    </source>
</evidence>
<evidence type="ECO:0000313" key="13">
    <source>
        <dbReference type="EMBL" id="CCV66671.1"/>
    </source>
</evidence>
<keyword evidence="3 11" id="KW-0548">Nucleotidyltransferase</keyword>
<keyword evidence="7" id="KW-0862">Zinc</keyword>
<evidence type="ECO:0000256" key="2">
    <source>
        <dbReference type="ARBA" id="ARBA00022679"/>
    </source>
</evidence>
<comment type="function">
    <text evidence="11">DNA polymerase III is a complex, multichain enzyme responsible for most of the replicative synthesis in bacteria. This DNA polymerase also exhibits 3' to 5' exonuclease activity.</text>
</comment>
<feature type="domain" description="AAA+ ATPase" evidence="12">
    <location>
        <begin position="37"/>
        <end position="179"/>
    </location>
</feature>
<dbReference type="HOGENOM" id="CLU_006229_0_3_14"/>
<comment type="catalytic activity">
    <reaction evidence="10 11">
        <text>DNA(n) + a 2'-deoxyribonucleoside 5'-triphosphate = DNA(n+1) + diphosphate</text>
        <dbReference type="Rhea" id="RHEA:22508"/>
        <dbReference type="Rhea" id="RHEA-COMP:17339"/>
        <dbReference type="Rhea" id="RHEA-COMP:17340"/>
        <dbReference type="ChEBI" id="CHEBI:33019"/>
        <dbReference type="ChEBI" id="CHEBI:61560"/>
        <dbReference type="ChEBI" id="CHEBI:173112"/>
        <dbReference type="EC" id="2.7.7.7"/>
    </reaction>
</comment>
<dbReference type="FunFam" id="1.10.8.60:FF:000013">
    <property type="entry name" value="DNA polymerase III subunit gamma/tau"/>
    <property type="match status" value="1"/>
</dbReference>
<dbReference type="NCBIfam" id="NF004046">
    <property type="entry name" value="PRK05563.1"/>
    <property type="match status" value="1"/>
</dbReference>
<evidence type="ECO:0000256" key="10">
    <source>
        <dbReference type="ARBA" id="ARBA00049244"/>
    </source>
</evidence>
<accession>U4KQE3</accession>